<dbReference type="PANTHER" id="PTHR45436:SF16">
    <property type="entry name" value="HISTIDINE KINASE"/>
    <property type="match status" value="1"/>
</dbReference>
<evidence type="ECO:0000256" key="8">
    <source>
        <dbReference type="ARBA" id="ARBA00022989"/>
    </source>
</evidence>
<dbReference type="SMART" id="SM00387">
    <property type="entry name" value="HATPase_c"/>
    <property type="match status" value="1"/>
</dbReference>
<keyword evidence="7 14" id="KW-0418">Kinase</keyword>
<evidence type="ECO:0000256" key="9">
    <source>
        <dbReference type="ARBA" id="ARBA00023012"/>
    </source>
</evidence>
<feature type="domain" description="HAMP" evidence="13">
    <location>
        <begin position="161"/>
        <end position="211"/>
    </location>
</feature>
<sequence length="448" mass="49881">MRPSLATRVILALTVLIMFAVGLVSLTAFYTHQRMESRVIDTLLKTEADRLVSRIASVSPTWDVPFVRQFGPHLYAWGESDQVRAPDMPDFLRALPNGMHYIDGEHSTLHIKIVDARDGRFYVMYDAVETEALTREFGLSLLLIALFFILASYATAWKLAQWVVQPLQEVTDLLARWAPGRPRKQDARSDERGRLTEAFNRMQDRIERTIADQKEFAANFQHEVRTPLSIIRSDAELLRRLPLDSPARQHRLDRIIRCVDELNDALTSTYSLSQSDDGQRETVSLQTIIQDALSSLSEEAARQGLTLHIEVDPACHATVNPHALLTVVRNIVRNAIRHAAPATLSIRALPGGLSFTDDGPGIPASELPHIFDRYFSQRRKDAPAQSSFGDSGIGLAIAKQTCALQGWQLEAHSPIRDQRGTAFTLTFDTTSPRAPQPAAGDTGSATIT</sequence>
<dbReference type="PROSITE" id="PS50109">
    <property type="entry name" value="HIS_KIN"/>
    <property type="match status" value="1"/>
</dbReference>
<dbReference type="Pfam" id="PF00512">
    <property type="entry name" value="HisKA"/>
    <property type="match status" value="1"/>
</dbReference>
<dbReference type="RefSeq" id="WP_109062715.1">
    <property type="nucleotide sequence ID" value="NZ_QETA01000006.1"/>
</dbReference>
<keyword evidence="11" id="KW-0472">Membrane</keyword>
<keyword evidence="6 11" id="KW-0812">Transmembrane</keyword>
<dbReference type="EC" id="2.7.13.3" evidence="3"/>
<dbReference type="InterPro" id="IPR005467">
    <property type="entry name" value="His_kinase_dom"/>
</dbReference>
<name>A0A2V1JZ54_9BURK</name>
<keyword evidence="9" id="KW-0902">Two-component regulatory system</keyword>
<keyword evidence="5" id="KW-0808">Transferase</keyword>
<dbReference type="Gene3D" id="3.30.565.10">
    <property type="entry name" value="Histidine kinase-like ATPase, C-terminal domain"/>
    <property type="match status" value="1"/>
</dbReference>
<evidence type="ECO:0000256" key="1">
    <source>
        <dbReference type="ARBA" id="ARBA00000085"/>
    </source>
</evidence>
<dbReference type="Gene3D" id="1.10.287.130">
    <property type="match status" value="1"/>
</dbReference>
<feature type="domain" description="Histidine kinase" evidence="12">
    <location>
        <begin position="219"/>
        <end position="431"/>
    </location>
</feature>
<dbReference type="CDD" id="cd06225">
    <property type="entry name" value="HAMP"/>
    <property type="match status" value="1"/>
</dbReference>
<dbReference type="InterPro" id="IPR050428">
    <property type="entry name" value="TCS_sensor_his_kinase"/>
</dbReference>
<dbReference type="PANTHER" id="PTHR45436">
    <property type="entry name" value="SENSOR HISTIDINE KINASE YKOH"/>
    <property type="match status" value="1"/>
</dbReference>
<accession>A0A2V1JZ54</accession>
<evidence type="ECO:0000313" key="14">
    <source>
        <dbReference type="EMBL" id="PWF21899.1"/>
    </source>
</evidence>
<protein>
    <recommendedName>
        <fullName evidence="3">histidine kinase</fullName>
        <ecNumber evidence="3">2.7.13.3</ecNumber>
    </recommendedName>
</protein>
<evidence type="ECO:0000256" key="10">
    <source>
        <dbReference type="SAM" id="MobiDB-lite"/>
    </source>
</evidence>
<feature type="transmembrane region" description="Helical" evidence="11">
    <location>
        <begin position="6"/>
        <end position="30"/>
    </location>
</feature>
<keyword evidence="4" id="KW-0597">Phosphoprotein</keyword>
<dbReference type="Pfam" id="PF02518">
    <property type="entry name" value="HATPase_c"/>
    <property type="match status" value="1"/>
</dbReference>
<evidence type="ECO:0000259" key="13">
    <source>
        <dbReference type="PROSITE" id="PS50885"/>
    </source>
</evidence>
<dbReference type="AlphaFoldDB" id="A0A2V1JZ54"/>
<dbReference type="EMBL" id="QETA01000006">
    <property type="protein sequence ID" value="PWF21899.1"/>
    <property type="molecule type" value="Genomic_DNA"/>
</dbReference>
<comment type="catalytic activity">
    <reaction evidence="1">
        <text>ATP + protein L-histidine = ADP + protein N-phospho-L-histidine.</text>
        <dbReference type="EC" id="2.7.13.3"/>
    </reaction>
</comment>
<feature type="transmembrane region" description="Helical" evidence="11">
    <location>
        <begin position="137"/>
        <end position="157"/>
    </location>
</feature>
<dbReference type="SMART" id="SM00388">
    <property type="entry name" value="HisKA"/>
    <property type="match status" value="1"/>
</dbReference>
<evidence type="ECO:0000256" key="6">
    <source>
        <dbReference type="ARBA" id="ARBA00022692"/>
    </source>
</evidence>
<dbReference type="Proteomes" id="UP000245212">
    <property type="component" value="Unassembled WGS sequence"/>
</dbReference>
<dbReference type="PROSITE" id="PS50885">
    <property type="entry name" value="HAMP"/>
    <property type="match status" value="1"/>
</dbReference>
<organism evidence="14 15">
    <name type="scientific">Corticimicrobacter populi</name>
    <dbReference type="NCBI Taxonomy" id="2175229"/>
    <lineage>
        <taxon>Bacteria</taxon>
        <taxon>Pseudomonadati</taxon>
        <taxon>Pseudomonadota</taxon>
        <taxon>Betaproteobacteria</taxon>
        <taxon>Burkholderiales</taxon>
        <taxon>Alcaligenaceae</taxon>
        <taxon>Corticimicrobacter</taxon>
    </lineage>
</organism>
<comment type="caution">
    <text evidence="14">The sequence shown here is derived from an EMBL/GenBank/DDBJ whole genome shotgun (WGS) entry which is preliminary data.</text>
</comment>
<keyword evidence="15" id="KW-1185">Reference proteome</keyword>
<evidence type="ECO:0000313" key="15">
    <source>
        <dbReference type="Proteomes" id="UP000245212"/>
    </source>
</evidence>
<gene>
    <name evidence="14" type="ORF">DD235_14015</name>
</gene>
<dbReference type="Gene3D" id="6.10.340.10">
    <property type="match status" value="1"/>
</dbReference>
<reference evidence="15" key="1">
    <citation type="submission" date="2018-05" db="EMBL/GenBank/DDBJ databases">
        <authorList>
            <person name="Li Y."/>
        </authorList>
    </citation>
    <scope>NUCLEOTIDE SEQUENCE [LARGE SCALE GENOMIC DNA]</scope>
    <source>
        <strain evidence="15">3d-2-2</strain>
    </source>
</reference>
<dbReference type="SUPFAM" id="SSF158472">
    <property type="entry name" value="HAMP domain-like"/>
    <property type="match status" value="1"/>
</dbReference>
<evidence type="ECO:0000259" key="12">
    <source>
        <dbReference type="PROSITE" id="PS50109"/>
    </source>
</evidence>
<dbReference type="SMART" id="SM00304">
    <property type="entry name" value="HAMP"/>
    <property type="match status" value="1"/>
</dbReference>
<evidence type="ECO:0000256" key="5">
    <source>
        <dbReference type="ARBA" id="ARBA00022679"/>
    </source>
</evidence>
<keyword evidence="8 11" id="KW-1133">Transmembrane helix</keyword>
<dbReference type="SUPFAM" id="SSF55874">
    <property type="entry name" value="ATPase domain of HSP90 chaperone/DNA topoisomerase II/histidine kinase"/>
    <property type="match status" value="1"/>
</dbReference>
<proteinExistence type="predicted"/>
<comment type="subcellular location">
    <subcellularLocation>
        <location evidence="2">Membrane</location>
    </subcellularLocation>
</comment>
<dbReference type="InterPro" id="IPR036097">
    <property type="entry name" value="HisK_dim/P_sf"/>
</dbReference>
<dbReference type="SUPFAM" id="SSF47384">
    <property type="entry name" value="Homodimeric domain of signal transducing histidine kinase"/>
    <property type="match status" value="1"/>
</dbReference>
<evidence type="ECO:0000256" key="4">
    <source>
        <dbReference type="ARBA" id="ARBA00022553"/>
    </source>
</evidence>
<dbReference type="InterPro" id="IPR036890">
    <property type="entry name" value="HATPase_C_sf"/>
</dbReference>
<evidence type="ECO:0000256" key="2">
    <source>
        <dbReference type="ARBA" id="ARBA00004370"/>
    </source>
</evidence>
<dbReference type="GO" id="GO:0000155">
    <property type="term" value="F:phosphorelay sensor kinase activity"/>
    <property type="evidence" value="ECO:0007669"/>
    <property type="project" value="InterPro"/>
</dbReference>
<dbReference type="CDD" id="cd00075">
    <property type="entry name" value="HATPase"/>
    <property type="match status" value="1"/>
</dbReference>
<dbReference type="InterPro" id="IPR003661">
    <property type="entry name" value="HisK_dim/P_dom"/>
</dbReference>
<evidence type="ECO:0000256" key="3">
    <source>
        <dbReference type="ARBA" id="ARBA00012438"/>
    </source>
</evidence>
<dbReference type="InterPro" id="IPR003660">
    <property type="entry name" value="HAMP_dom"/>
</dbReference>
<dbReference type="InterPro" id="IPR003594">
    <property type="entry name" value="HATPase_dom"/>
</dbReference>
<evidence type="ECO:0000256" key="11">
    <source>
        <dbReference type="SAM" id="Phobius"/>
    </source>
</evidence>
<feature type="region of interest" description="Disordered" evidence="10">
    <location>
        <begin position="427"/>
        <end position="448"/>
    </location>
</feature>
<dbReference type="CDD" id="cd00082">
    <property type="entry name" value="HisKA"/>
    <property type="match status" value="1"/>
</dbReference>
<evidence type="ECO:0000256" key="7">
    <source>
        <dbReference type="ARBA" id="ARBA00022777"/>
    </source>
</evidence>
<dbReference type="GO" id="GO:0005886">
    <property type="term" value="C:plasma membrane"/>
    <property type="evidence" value="ECO:0007669"/>
    <property type="project" value="TreeGrafter"/>
</dbReference>